<proteinExistence type="predicted"/>
<dbReference type="PANTHER" id="PTHR35936">
    <property type="entry name" value="MEMBRANE-BOUND LYTIC MUREIN TRANSGLYCOSYLASE F"/>
    <property type="match status" value="1"/>
</dbReference>
<dbReference type="RefSeq" id="WP_161675102.1">
    <property type="nucleotide sequence ID" value="NZ_JAABLP010000002.1"/>
</dbReference>
<reference evidence="2" key="1">
    <citation type="submission" date="2020-01" db="EMBL/GenBank/DDBJ databases">
        <authorList>
            <person name="Fang Y."/>
            <person name="Sun R."/>
            <person name="Nie L."/>
            <person name="He J."/>
            <person name="Hao L."/>
            <person name="Wang L."/>
            <person name="Su S."/>
            <person name="Lv E."/>
            <person name="Zhang Z."/>
            <person name="Xie R."/>
            <person name="Liu H."/>
        </authorList>
    </citation>
    <scope>NUCLEOTIDE SEQUENCE [LARGE SCALE GENOMIC DNA]</scope>
    <source>
        <strain evidence="2">XCT-53</strain>
    </source>
</reference>
<evidence type="ECO:0000313" key="2">
    <source>
        <dbReference type="Proteomes" id="UP000586722"/>
    </source>
</evidence>
<dbReference type="Gene3D" id="3.40.190.10">
    <property type="entry name" value="Periplasmic binding protein-like II"/>
    <property type="match status" value="2"/>
</dbReference>
<protein>
    <submittedName>
        <fullName evidence="1">Transporter substrate-binding domain-containing protein</fullName>
    </submittedName>
</protein>
<evidence type="ECO:0000313" key="1">
    <source>
        <dbReference type="EMBL" id="NBN76944.1"/>
    </source>
</evidence>
<comment type="caution">
    <text evidence="1">The sequence shown here is derived from an EMBL/GenBank/DDBJ whole genome shotgun (WGS) entry which is preliminary data.</text>
</comment>
<dbReference type="Proteomes" id="UP000586722">
    <property type="component" value="Unassembled WGS sequence"/>
</dbReference>
<dbReference type="EMBL" id="JAABLQ010000001">
    <property type="protein sequence ID" value="NBN76944.1"/>
    <property type="molecule type" value="Genomic_DNA"/>
</dbReference>
<accession>A0A7X5F1X6</accession>
<organism evidence="1 2">
    <name type="scientific">Pannonibacter tanglangensis</name>
    <dbReference type="NCBI Taxonomy" id="2750084"/>
    <lineage>
        <taxon>Bacteria</taxon>
        <taxon>Pseudomonadati</taxon>
        <taxon>Pseudomonadota</taxon>
        <taxon>Alphaproteobacteria</taxon>
        <taxon>Hyphomicrobiales</taxon>
        <taxon>Stappiaceae</taxon>
        <taxon>Pannonibacter</taxon>
    </lineage>
</organism>
<dbReference type="AlphaFoldDB" id="A0A7X5F1X6"/>
<dbReference type="PANTHER" id="PTHR35936:SF25">
    <property type="entry name" value="ABC TRANSPORTER SUBSTRATE-BINDING PROTEIN"/>
    <property type="match status" value="1"/>
</dbReference>
<name>A0A7X5F1X6_9HYPH</name>
<gene>
    <name evidence="1" type="ORF">GWI72_01535</name>
</gene>
<keyword evidence="2" id="KW-1185">Reference proteome</keyword>
<dbReference type="SUPFAM" id="SSF53850">
    <property type="entry name" value="Periplasmic binding protein-like II"/>
    <property type="match status" value="1"/>
</dbReference>
<sequence>MPLTSLKTGVAAALLVAFSLPASAETFKLTTLEWPPYVMADGSGPSTDAVKAAFAKAGHTADATVFPWNRAVKMAAEDPAWIGVFPEYYSADADAEKGGSRCLFSKSFGVSPVGFVQLATKPITWKTHEDLKAYKIGVVRGYNNEEQFDAMVAKGEIKVDEAESDSQNILKAAGGRTDAAVVDRLVFEHLAKTDPQVAAVAGKLTFNEVLLKEHGLHVCFKNSDAGRAARDAFNSGL</sequence>